<keyword evidence="2" id="KW-0805">Transcription regulation</keyword>
<dbReference type="Gene3D" id="1.10.1740.10">
    <property type="match status" value="1"/>
</dbReference>
<comment type="caution">
    <text evidence="7">The sequence shown here is derived from an EMBL/GenBank/DDBJ whole genome shotgun (WGS) entry which is preliminary data.</text>
</comment>
<dbReference type="GO" id="GO:0006352">
    <property type="term" value="P:DNA-templated transcription initiation"/>
    <property type="evidence" value="ECO:0007669"/>
    <property type="project" value="InterPro"/>
</dbReference>
<evidence type="ECO:0000256" key="3">
    <source>
        <dbReference type="ARBA" id="ARBA00023082"/>
    </source>
</evidence>
<organism evidence="7 8">
    <name type="scientific">Nocardioides gansuensis</name>
    <dbReference type="NCBI Taxonomy" id="2138300"/>
    <lineage>
        <taxon>Bacteria</taxon>
        <taxon>Bacillati</taxon>
        <taxon>Actinomycetota</taxon>
        <taxon>Actinomycetes</taxon>
        <taxon>Propionibacteriales</taxon>
        <taxon>Nocardioidaceae</taxon>
        <taxon>Nocardioides</taxon>
    </lineage>
</organism>
<dbReference type="AlphaFoldDB" id="A0A2T8FCQ7"/>
<dbReference type="InterPro" id="IPR013325">
    <property type="entry name" value="RNA_pol_sigma_r2"/>
</dbReference>
<keyword evidence="3" id="KW-0731">Sigma factor</keyword>
<accession>A0A2T8FCQ7</accession>
<keyword evidence="8" id="KW-1185">Reference proteome</keyword>
<dbReference type="InterPro" id="IPR013249">
    <property type="entry name" value="RNA_pol_sigma70_r4_t2"/>
</dbReference>
<sequence>MKSVAGVAAIGRDPDALEAFYREHLEAVQRFVARRVGSPEDAADLTAEVFLAAIRASHAYRGDAPAPLAWLYGIARRVVASHHRSTDRALRAAARIDARELLDEDATDRIVARIDSQRAAREVYQSLLELPERQQSVVELVAVDGLSLTEAAAALGISPGNARVLYHRARRRLALALPQPLPDTLEVTP</sequence>
<evidence type="ECO:0000256" key="4">
    <source>
        <dbReference type="ARBA" id="ARBA00023163"/>
    </source>
</evidence>
<dbReference type="InterPro" id="IPR039425">
    <property type="entry name" value="RNA_pol_sigma-70-like"/>
</dbReference>
<evidence type="ECO:0000259" key="5">
    <source>
        <dbReference type="Pfam" id="PF04542"/>
    </source>
</evidence>
<feature type="domain" description="RNA polymerase sigma factor 70 region 4 type 2" evidence="6">
    <location>
        <begin position="121"/>
        <end position="173"/>
    </location>
</feature>
<dbReference type="SUPFAM" id="SSF88659">
    <property type="entry name" value="Sigma3 and sigma4 domains of RNA polymerase sigma factors"/>
    <property type="match status" value="1"/>
</dbReference>
<evidence type="ECO:0000259" key="6">
    <source>
        <dbReference type="Pfam" id="PF08281"/>
    </source>
</evidence>
<dbReference type="Pfam" id="PF04542">
    <property type="entry name" value="Sigma70_r2"/>
    <property type="match status" value="1"/>
</dbReference>
<dbReference type="Pfam" id="PF08281">
    <property type="entry name" value="Sigma70_r4_2"/>
    <property type="match status" value="1"/>
</dbReference>
<dbReference type="InterPro" id="IPR036388">
    <property type="entry name" value="WH-like_DNA-bd_sf"/>
</dbReference>
<dbReference type="GO" id="GO:0003677">
    <property type="term" value="F:DNA binding"/>
    <property type="evidence" value="ECO:0007669"/>
    <property type="project" value="InterPro"/>
</dbReference>
<dbReference type="InterPro" id="IPR014284">
    <property type="entry name" value="RNA_pol_sigma-70_dom"/>
</dbReference>
<dbReference type="SUPFAM" id="SSF88946">
    <property type="entry name" value="Sigma2 domain of RNA polymerase sigma factors"/>
    <property type="match status" value="1"/>
</dbReference>
<evidence type="ECO:0000313" key="7">
    <source>
        <dbReference type="EMBL" id="PVG83492.1"/>
    </source>
</evidence>
<protein>
    <submittedName>
        <fullName evidence="7">RNA polymerase subunit sigma</fullName>
    </submittedName>
</protein>
<proteinExistence type="inferred from homology"/>
<dbReference type="PANTHER" id="PTHR43133:SF25">
    <property type="entry name" value="RNA POLYMERASE SIGMA FACTOR RFAY-RELATED"/>
    <property type="match status" value="1"/>
</dbReference>
<evidence type="ECO:0000313" key="8">
    <source>
        <dbReference type="Proteomes" id="UP000246018"/>
    </source>
</evidence>
<dbReference type="EMBL" id="QDGZ01000003">
    <property type="protein sequence ID" value="PVG83492.1"/>
    <property type="molecule type" value="Genomic_DNA"/>
</dbReference>
<dbReference type="RefSeq" id="WP_116571970.1">
    <property type="nucleotide sequence ID" value="NZ_QDGZ01000003.1"/>
</dbReference>
<feature type="domain" description="RNA polymerase sigma-70 region 2" evidence="5">
    <location>
        <begin position="20"/>
        <end position="88"/>
    </location>
</feature>
<keyword evidence="4" id="KW-0804">Transcription</keyword>
<dbReference type="InterPro" id="IPR013324">
    <property type="entry name" value="RNA_pol_sigma_r3/r4-like"/>
</dbReference>
<gene>
    <name evidence="7" type="ORF">DDE18_09470</name>
</gene>
<dbReference type="NCBIfam" id="TIGR02937">
    <property type="entry name" value="sigma70-ECF"/>
    <property type="match status" value="1"/>
</dbReference>
<evidence type="ECO:0000256" key="2">
    <source>
        <dbReference type="ARBA" id="ARBA00023015"/>
    </source>
</evidence>
<dbReference type="OrthoDB" id="5243766at2"/>
<reference evidence="7 8" key="1">
    <citation type="submission" date="2018-04" db="EMBL/GenBank/DDBJ databases">
        <title>Genome of Nocardioides gansuensis WSJ-1.</title>
        <authorList>
            <person name="Wu S."/>
            <person name="Wang G."/>
        </authorList>
    </citation>
    <scope>NUCLEOTIDE SEQUENCE [LARGE SCALE GENOMIC DNA]</scope>
    <source>
        <strain evidence="7 8">WSJ-1</strain>
    </source>
</reference>
<dbReference type="Proteomes" id="UP000246018">
    <property type="component" value="Unassembled WGS sequence"/>
</dbReference>
<evidence type="ECO:0000256" key="1">
    <source>
        <dbReference type="ARBA" id="ARBA00010641"/>
    </source>
</evidence>
<dbReference type="Gene3D" id="1.10.10.10">
    <property type="entry name" value="Winged helix-like DNA-binding domain superfamily/Winged helix DNA-binding domain"/>
    <property type="match status" value="1"/>
</dbReference>
<dbReference type="PANTHER" id="PTHR43133">
    <property type="entry name" value="RNA POLYMERASE ECF-TYPE SIGMA FACTO"/>
    <property type="match status" value="1"/>
</dbReference>
<dbReference type="GO" id="GO:0016987">
    <property type="term" value="F:sigma factor activity"/>
    <property type="evidence" value="ECO:0007669"/>
    <property type="project" value="UniProtKB-KW"/>
</dbReference>
<comment type="similarity">
    <text evidence="1">Belongs to the sigma-70 factor family. ECF subfamily.</text>
</comment>
<name>A0A2T8FCQ7_9ACTN</name>
<dbReference type="InterPro" id="IPR007627">
    <property type="entry name" value="RNA_pol_sigma70_r2"/>
</dbReference>